<sequence>MLSSRIYLSRSAFSHNIALFRKLIGPKTKFTAIIKSNAYGHGLLATASIALDAGADYLGVNSLEEALSIRRVFPKATILIMGSIPDLKERKESLADENFWVMVSRIEEMEILAKLSPTPKIHLKVDTGMSRLGIPTSDADLLAKEIFEKKLPLSGIATHFASTEDFTEHSYSMLQLGRFQDVIDTFAKHGFIDLICHCASSASAMLFSEARMDLVRVGISLYGLWPSLETKLSLSLMKKDVGMLKPALSWKTQIQHIQNLNQGTFIGYGSTYKTTHDTKLAVVPVGYYEGLDRKLSNHGYMLVRGERAKILGRICMNMTMLDITHIPDAKLGDDVVILGKSGNEIISADDHAAWTGTINYEVVTRILGSFPRIIED</sequence>
<dbReference type="SUPFAM" id="SSF50621">
    <property type="entry name" value="Alanine racemase C-terminal domain-like"/>
    <property type="match status" value="1"/>
</dbReference>
<evidence type="ECO:0000313" key="9">
    <source>
        <dbReference type="EMBL" id="TGK92955.1"/>
    </source>
</evidence>
<feature type="binding site" evidence="5 7">
    <location>
        <position position="316"/>
    </location>
    <ligand>
        <name>substrate</name>
    </ligand>
</feature>
<dbReference type="PANTHER" id="PTHR30511:SF0">
    <property type="entry name" value="ALANINE RACEMASE, CATABOLIC-RELATED"/>
    <property type="match status" value="1"/>
</dbReference>
<dbReference type="Pfam" id="PF01168">
    <property type="entry name" value="Ala_racemase_N"/>
    <property type="match status" value="1"/>
</dbReference>
<gene>
    <name evidence="9" type="primary">alr</name>
    <name evidence="9" type="ORF">EHQ30_12030</name>
</gene>
<feature type="modified residue" description="N6-(pyridoxal phosphate)lysine" evidence="5 6">
    <location>
        <position position="35"/>
    </location>
</feature>
<dbReference type="EC" id="5.1.1.1" evidence="5"/>
<dbReference type="GO" id="GO:0030632">
    <property type="term" value="P:D-alanine biosynthetic process"/>
    <property type="evidence" value="ECO:0007669"/>
    <property type="project" value="UniProtKB-UniRule"/>
</dbReference>
<evidence type="ECO:0000256" key="3">
    <source>
        <dbReference type="ARBA" id="ARBA00022898"/>
    </source>
</evidence>
<dbReference type="CDD" id="cd00430">
    <property type="entry name" value="PLPDE_III_AR"/>
    <property type="match status" value="1"/>
</dbReference>
<feature type="active site" description="Proton acceptor; specific for L-alanine" evidence="5">
    <location>
        <position position="268"/>
    </location>
</feature>
<organism evidence="9 10">
    <name type="scientific">Leptospira brenneri</name>
    <dbReference type="NCBI Taxonomy" id="2023182"/>
    <lineage>
        <taxon>Bacteria</taxon>
        <taxon>Pseudomonadati</taxon>
        <taxon>Spirochaetota</taxon>
        <taxon>Spirochaetia</taxon>
        <taxon>Leptospirales</taxon>
        <taxon>Leptospiraceae</taxon>
        <taxon>Leptospira</taxon>
    </lineage>
</organism>
<dbReference type="Gene3D" id="2.40.37.10">
    <property type="entry name" value="Lyase, Ornithine Decarboxylase, Chain A, domain 1"/>
    <property type="match status" value="1"/>
</dbReference>
<dbReference type="Proteomes" id="UP000297891">
    <property type="component" value="Unassembled WGS sequence"/>
</dbReference>
<dbReference type="Pfam" id="PF00842">
    <property type="entry name" value="Ala_racemase_C"/>
    <property type="match status" value="1"/>
</dbReference>
<comment type="function">
    <text evidence="5">Catalyzes the interconversion of L-alanine and D-alanine. May also act on other amino acids.</text>
</comment>
<evidence type="ECO:0000313" key="10">
    <source>
        <dbReference type="Proteomes" id="UP000297891"/>
    </source>
</evidence>
<dbReference type="OrthoDB" id="9813814at2"/>
<dbReference type="Gene3D" id="3.20.20.10">
    <property type="entry name" value="Alanine racemase"/>
    <property type="match status" value="1"/>
</dbReference>
<comment type="pathway">
    <text evidence="5">Amino-acid biosynthesis; D-alanine biosynthesis; D-alanine from L-alanine: step 1/1.</text>
</comment>
<keyword evidence="3 5" id="KW-0663">Pyridoxal phosphate</keyword>
<dbReference type="PROSITE" id="PS00395">
    <property type="entry name" value="ALANINE_RACEMASE"/>
    <property type="match status" value="1"/>
</dbReference>
<protein>
    <recommendedName>
        <fullName evidence="5">Alanine racemase</fullName>
        <ecNumber evidence="5">5.1.1.1</ecNumber>
    </recommendedName>
</protein>
<evidence type="ECO:0000256" key="1">
    <source>
        <dbReference type="ARBA" id="ARBA00000316"/>
    </source>
</evidence>
<dbReference type="SMART" id="SM01005">
    <property type="entry name" value="Ala_racemase_C"/>
    <property type="match status" value="1"/>
</dbReference>
<accession>A0A2M9XY80</accession>
<dbReference type="InterPro" id="IPR009006">
    <property type="entry name" value="Ala_racemase/Decarboxylase_C"/>
</dbReference>
<dbReference type="InterPro" id="IPR000821">
    <property type="entry name" value="Ala_racemase"/>
</dbReference>
<dbReference type="InterPro" id="IPR001608">
    <property type="entry name" value="Ala_racemase_N"/>
</dbReference>
<dbReference type="SUPFAM" id="SSF51419">
    <property type="entry name" value="PLP-binding barrel"/>
    <property type="match status" value="1"/>
</dbReference>
<dbReference type="FunFam" id="3.20.20.10:FF:000002">
    <property type="entry name" value="Alanine racemase"/>
    <property type="match status" value="1"/>
</dbReference>
<feature type="binding site" evidence="5 7">
    <location>
        <position position="131"/>
    </location>
    <ligand>
        <name>substrate</name>
    </ligand>
</feature>
<dbReference type="PRINTS" id="PR00992">
    <property type="entry name" value="ALARACEMASE"/>
</dbReference>
<dbReference type="RefSeq" id="WP_100791967.1">
    <property type="nucleotide sequence ID" value="NZ_NPDQ01000008.1"/>
</dbReference>
<evidence type="ECO:0000256" key="4">
    <source>
        <dbReference type="ARBA" id="ARBA00023235"/>
    </source>
</evidence>
<comment type="cofactor">
    <cofactor evidence="2 5 6">
        <name>pyridoxal 5'-phosphate</name>
        <dbReference type="ChEBI" id="CHEBI:597326"/>
    </cofactor>
</comment>
<dbReference type="EMBL" id="RQFP01000008">
    <property type="protein sequence ID" value="TGK92955.1"/>
    <property type="molecule type" value="Genomic_DNA"/>
</dbReference>
<feature type="domain" description="Alanine racemase C-terminal" evidence="8">
    <location>
        <begin position="247"/>
        <end position="375"/>
    </location>
</feature>
<dbReference type="GO" id="GO:0005829">
    <property type="term" value="C:cytosol"/>
    <property type="evidence" value="ECO:0007669"/>
    <property type="project" value="TreeGrafter"/>
</dbReference>
<comment type="caution">
    <text evidence="9">The sequence shown here is derived from an EMBL/GenBank/DDBJ whole genome shotgun (WGS) entry which is preliminary data.</text>
</comment>
<evidence type="ECO:0000256" key="2">
    <source>
        <dbReference type="ARBA" id="ARBA00001933"/>
    </source>
</evidence>
<dbReference type="GO" id="GO:0030170">
    <property type="term" value="F:pyridoxal phosphate binding"/>
    <property type="evidence" value="ECO:0007669"/>
    <property type="project" value="UniProtKB-UniRule"/>
</dbReference>
<name>A0A2M9XY80_9LEPT</name>
<dbReference type="PANTHER" id="PTHR30511">
    <property type="entry name" value="ALANINE RACEMASE"/>
    <property type="match status" value="1"/>
</dbReference>
<reference evidence="9" key="1">
    <citation type="journal article" date="2019" name="PLoS Negl. Trop. Dis.">
        <title>Revisiting the worldwide diversity of Leptospira species in the environment.</title>
        <authorList>
            <person name="Vincent A.T."/>
            <person name="Schiettekatte O."/>
            <person name="Bourhy P."/>
            <person name="Veyrier F.J."/>
            <person name="Picardeau M."/>
        </authorList>
    </citation>
    <scope>NUCLEOTIDE SEQUENCE [LARGE SCALE GENOMIC DNA]</scope>
    <source>
        <strain evidence="9">201800277</strain>
    </source>
</reference>
<dbReference type="InterPro" id="IPR020622">
    <property type="entry name" value="Ala_racemase_pyridoxalP-BS"/>
</dbReference>
<evidence type="ECO:0000259" key="8">
    <source>
        <dbReference type="SMART" id="SM01005"/>
    </source>
</evidence>
<dbReference type="HAMAP" id="MF_01201">
    <property type="entry name" value="Ala_racemase"/>
    <property type="match status" value="1"/>
</dbReference>
<evidence type="ECO:0000256" key="6">
    <source>
        <dbReference type="PIRSR" id="PIRSR600821-50"/>
    </source>
</evidence>
<dbReference type="InterPro" id="IPR011079">
    <property type="entry name" value="Ala_racemase_C"/>
</dbReference>
<dbReference type="InterPro" id="IPR029066">
    <property type="entry name" value="PLP-binding_barrel"/>
</dbReference>
<evidence type="ECO:0000256" key="5">
    <source>
        <dbReference type="HAMAP-Rule" id="MF_01201"/>
    </source>
</evidence>
<comment type="similarity">
    <text evidence="5">Belongs to the alanine racemase family.</text>
</comment>
<keyword evidence="10" id="KW-1185">Reference proteome</keyword>
<comment type="catalytic activity">
    <reaction evidence="1 5">
        <text>L-alanine = D-alanine</text>
        <dbReference type="Rhea" id="RHEA:20249"/>
        <dbReference type="ChEBI" id="CHEBI:57416"/>
        <dbReference type="ChEBI" id="CHEBI:57972"/>
        <dbReference type="EC" id="5.1.1.1"/>
    </reaction>
</comment>
<dbReference type="NCBIfam" id="TIGR00492">
    <property type="entry name" value="alr"/>
    <property type="match status" value="1"/>
</dbReference>
<proteinExistence type="inferred from homology"/>
<feature type="active site" description="Proton acceptor; specific for D-alanine" evidence="5">
    <location>
        <position position="35"/>
    </location>
</feature>
<keyword evidence="4 5" id="KW-0413">Isomerase</keyword>
<dbReference type="GO" id="GO:0008784">
    <property type="term" value="F:alanine racemase activity"/>
    <property type="evidence" value="ECO:0007669"/>
    <property type="project" value="UniProtKB-UniRule"/>
</dbReference>
<evidence type="ECO:0000256" key="7">
    <source>
        <dbReference type="PIRSR" id="PIRSR600821-52"/>
    </source>
</evidence>
<dbReference type="AlphaFoldDB" id="A0A2M9XY80"/>
<dbReference type="UniPathway" id="UPA00042">
    <property type="reaction ID" value="UER00497"/>
</dbReference>